<evidence type="ECO:0000256" key="7">
    <source>
        <dbReference type="ARBA" id="ARBA00022795"/>
    </source>
</evidence>
<keyword evidence="14" id="KW-0969">Cilium</keyword>
<name>A0AAJ0UFR8_HALSE</name>
<evidence type="ECO:0000256" key="1">
    <source>
        <dbReference type="ARBA" id="ARBA00002954"/>
    </source>
</evidence>
<dbReference type="Gene3D" id="1.10.530.10">
    <property type="match status" value="1"/>
</dbReference>
<dbReference type="NCBIfam" id="TIGR02541">
    <property type="entry name" value="flagell_FlgJ"/>
    <property type="match status" value="1"/>
</dbReference>
<evidence type="ECO:0000313" key="14">
    <source>
        <dbReference type="EMBL" id="MBK5929782.1"/>
    </source>
</evidence>
<evidence type="ECO:0000256" key="4">
    <source>
        <dbReference type="ARBA" id="ARBA00007974"/>
    </source>
</evidence>
<keyword evidence="7" id="KW-1005">Bacterial flagellum biogenesis</keyword>
<sequence length="435" mass="45499">MRLDGAEGQFALDLQGLQRLQQGAREQTPEATRAAAQQFEALFLHQMIKSMRATVPSSGLTDSRHTEFYQSLLDHQWAQTMAERGVGLADLLVEQFESGRYGGAGRVDTAGADAAANARGPSSDADNAVGDADGKPALASASDPTELIAGIPRGTPRLVETPRLSPAELEAAAAASASTATATAAANDAEQEPPPASFLDAWGGRSTGSLLGEHEERATGGLRAGWKATTGRVTDGWEPSAGGLLGAWGNAPGGQPPRSVGATSAASEGPLPHVQAFREQLAAPAQAASRKTGVPAELILAQAALETGWGRHQIITAEGGNSHNLFGIKAGSRWSGPTTEIVTHEYLAGERTRVTDHFRVYASFEEAFTDYARLISTSPRYAEVSAAQNPEQAARALQAGGYATDPAYANKLITIMDNLGPVMARAGDASLFQRY</sequence>
<dbReference type="GO" id="GO:0071555">
    <property type="term" value="P:cell wall organization"/>
    <property type="evidence" value="ECO:0007669"/>
    <property type="project" value="UniProtKB-KW"/>
</dbReference>
<evidence type="ECO:0000256" key="8">
    <source>
        <dbReference type="ARBA" id="ARBA00022801"/>
    </source>
</evidence>
<dbReference type="PANTHER" id="PTHR33308:SF9">
    <property type="entry name" value="PEPTIDOGLYCAN HYDROLASE FLGJ"/>
    <property type="match status" value="1"/>
</dbReference>
<keyword evidence="6" id="KW-0574">Periplasm</keyword>
<gene>
    <name evidence="14" type="ORF">CCR82_04340</name>
</gene>
<dbReference type="SUPFAM" id="SSF53955">
    <property type="entry name" value="Lysozyme-like"/>
    <property type="match status" value="1"/>
</dbReference>
<proteinExistence type="inferred from homology"/>
<dbReference type="EMBL" id="NHSF01000023">
    <property type="protein sequence ID" value="MBK5929782.1"/>
    <property type="molecule type" value="Genomic_DNA"/>
</dbReference>
<dbReference type="GO" id="GO:0044780">
    <property type="term" value="P:bacterial-type flagellum assembly"/>
    <property type="evidence" value="ECO:0007669"/>
    <property type="project" value="InterPro"/>
</dbReference>
<evidence type="ECO:0000256" key="9">
    <source>
        <dbReference type="ARBA" id="ARBA00023295"/>
    </source>
</evidence>
<keyword evidence="14" id="KW-0282">Flagellum</keyword>
<dbReference type="SMART" id="SM00047">
    <property type="entry name" value="LYZ2"/>
    <property type="match status" value="1"/>
</dbReference>
<evidence type="ECO:0000256" key="5">
    <source>
        <dbReference type="ARBA" id="ARBA00013433"/>
    </source>
</evidence>
<dbReference type="Pfam" id="PF10135">
    <property type="entry name" value="Rod-binding"/>
    <property type="match status" value="1"/>
</dbReference>
<keyword evidence="14" id="KW-0966">Cell projection</keyword>
<reference evidence="14" key="1">
    <citation type="submission" date="2017-05" db="EMBL/GenBank/DDBJ databases">
        <authorList>
            <person name="Imhoff J.F."/>
            <person name="Rahn T."/>
            <person name="Kuenzel S."/>
            <person name="Neulinger S.C."/>
        </authorList>
    </citation>
    <scope>NUCLEOTIDE SEQUENCE</scope>
    <source>
        <strain evidence="14">DSM 4395</strain>
    </source>
</reference>
<dbReference type="InterPro" id="IPR023346">
    <property type="entry name" value="Lysozyme-like_dom_sf"/>
</dbReference>
<dbReference type="Pfam" id="PF01832">
    <property type="entry name" value="Glucosaminidase"/>
    <property type="match status" value="1"/>
</dbReference>
<dbReference type="AlphaFoldDB" id="A0AAJ0UFR8"/>
<dbReference type="InterPro" id="IPR013377">
    <property type="entry name" value="FlgJ"/>
</dbReference>
<evidence type="ECO:0000313" key="15">
    <source>
        <dbReference type="Proteomes" id="UP001296967"/>
    </source>
</evidence>
<keyword evidence="10" id="KW-0961">Cell wall biogenesis/degradation</keyword>
<feature type="compositionally biased region" description="Low complexity" evidence="12">
    <location>
        <begin position="171"/>
        <end position="186"/>
    </location>
</feature>
<evidence type="ECO:0000256" key="11">
    <source>
        <dbReference type="ARBA" id="ARBA00030835"/>
    </source>
</evidence>
<evidence type="ECO:0000256" key="12">
    <source>
        <dbReference type="SAM" id="MobiDB-lite"/>
    </source>
</evidence>
<keyword evidence="9" id="KW-0326">Glycosidase</keyword>
<dbReference type="InterPro" id="IPR002901">
    <property type="entry name" value="MGlyc_endo_b_GlcNAc-like_dom"/>
</dbReference>
<dbReference type="GO" id="GO:0071973">
    <property type="term" value="P:bacterial-type flagellum-dependent cell motility"/>
    <property type="evidence" value="ECO:0007669"/>
    <property type="project" value="TreeGrafter"/>
</dbReference>
<organism evidence="14 15">
    <name type="scientific">Halochromatium salexigens</name>
    <name type="common">Chromatium salexigens</name>
    <dbReference type="NCBI Taxonomy" id="49447"/>
    <lineage>
        <taxon>Bacteria</taxon>
        <taxon>Pseudomonadati</taxon>
        <taxon>Pseudomonadota</taxon>
        <taxon>Gammaproteobacteria</taxon>
        <taxon>Chromatiales</taxon>
        <taxon>Chromatiaceae</taxon>
        <taxon>Halochromatium</taxon>
    </lineage>
</organism>
<feature type="domain" description="Mannosyl-glycoprotein endo-beta-N-acetylglucosamidase-like" evidence="13">
    <location>
        <begin position="263"/>
        <end position="427"/>
    </location>
</feature>
<comment type="caution">
    <text evidence="14">The sequence shown here is derived from an EMBL/GenBank/DDBJ whole genome shotgun (WGS) entry which is preliminary data.</text>
</comment>
<dbReference type="InterPro" id="IPR051056">
    <property type="entry name" value="Glycosyl_Hydrolase_73"/>
</dbReference>
<evidence type="ECO:0000256" key="2">
    <source>
        <dbReference type="ARBA" id="ARBA00004418"/>
    </source>
</evidence>
<comment type="similarity">
    <text evidence="3">In the N-terminal section; belongs to the FlgJ family.</text>
</comment>
<evidence type="ECO:0000256" key="6">
    <source>
        <dbReference type="ARBA" id="ARBA00022764"/>
    </source>
</evidence>
<keyword evidence="8 14" id="KW-0378">Hydrolase</keyword>
<feature type="region of interest" description="Disordered" evidence="12">
    <location>
        <begin position="113"/>
        <end position="226"/>
    </location>
</feature>
<dbReference type="RefSeq" id="WP_201244193.1">
    <property type="nucleotide sequence ID" value="NZ_NHSF01000023.1"/>
</dbReference>
<dbReference type="GO" id="GO:0004040">
    <property type="term" value="F:amidase activity"/>
    <property type="evidence" value="ECO:0007669"/>
    <property type="project" value="InterPro"/>
</dbReference>
<dbReference type="Gene3D" id="2.10.70.40">
    <property type="entry name" value="peptidoglycan hydrolase"/>
    <property type="match status" value="1"/>
</dbReference>
<dbReference type="PANTHER" id="PTHR33308">
    <property type="entry name" value="PEPTIDOGLYCAN HYDROLASE FLGJ"/>
    <property type="match status" value="1"/>
</dbReference>
<dbReference type="GO" id="GO:0042597">
    <property type="term" value="C:periplasmic space"/>
    <property type="evidence" value="ECO:0007669"/>
    <property type="project" value="UniProtKB-SubCell"/>
</dbReference>
<protein>
    <recommendedName>
        <fullName evidence="5">Peptidoglycan hydrolase FlgJ</fullName>
    </recommendedName>
    <alternativeName>
        <fullName evidence="11">Muramidase FlgJ</fullName>
    </alternativeName>
</protein>
<dbReference type="Proteomes" id="UP001296967">
    <property type="component" value="Unassembled WGS sequence"/>
</dbReference>
<evidence type="ECO:0000256" key="10">
    <source>
        <dbReference type="ARBA" id="ARBA00023316"/>
    </source>
</evidence>
<comment type="subcellular location">
    <subcellularLocation>
        <location evidence="2">Periplasm</location>
    </subcellularLocation>
</comment>
<comment type="function">
    <text evidence="1">Flagellum-specific muramidase which hydrolyzes the peptidoglycan layer to assemble the rod structure in the periplasmic space.</text>
</comment>
<dbReference type="InterPro" id="IPR019301">
    <property type="entry name" value="Flagellar_prot_FlgJ_N"/>
</dbReference>
<feature type="region of interest" description="Disordered" evidence="12">
    <location>
        <begin position="245"/>
        <end position="268"/>
    </location>
</feature>
<evidence type="ECO:0000259" key="13">
    <source>
        <dbReference type="SMART" id="SM00047"/>
    </source>
</evidence>
<keyword evidence="15" id="KW-1185">Reference proteome</keyword>
<comment type="similarity">
    <text evidence="4">In the C-terminal section; belongs to the glycosyl hydrolase 73 family.</text>
</comment>
<accession>A0AAJ0UFR8</accession>
<dbReference type="GO" id="GO:0016798">
    <property type="term" value="F:hydrolase activity, acting on glycosyl bonds"/>
    <property type="evidence" value="ECO:0007669"/>
    <property type="project" value="UniProtKB-KW"/>
</dbReference>
<reference evidence="14" key="2">
    <citation type="journal article" date="2020" name="Microorganisms">
        <title>Osmotic Adaptation and Compatible Solute Biosynthesis of Phototrophic Bacteria as Revealed from Genome Analyses.</title>
        <authorList>
            <person name="Imhoff J.F."/>
            <person name="Rahn T."/>
            <person name="Kunzel S."/>
            <person name="Keller A."/>
            <person name="Neulinger S.C."/>
        </authorList>
    </citation>
    <scope>NUCLEOTIDE SEQUENCE</scope>
    <source>
        <strain evidence="14">DSM 4395</strain>
    </source>
</reference>
<evidence type="ECO:0000256" key="3">
    <source>
        <dbReference type="ARBA" id="ARBA00006880"/>
    </source>
</evidence>